<dbReference type="Pfam" id="PF00665">
    <property type="entry name" value="rve"/>
    <property type="match status" value="1"/>
</dbReference>
<dbReference type="CDD" id="cd09272">
    <property type="entry name" value="RNase_HI_RT_Ty1"/>
    <property type="match status" value="1"/>
</dbReference>
<comment type="caution">
    <text evidence="4">The sequence shown here is derived from an EMBL/GenBank/DDBJ whole genome shotgun (WGS) entry which is preliminary data.</text>
</comment>
<reference evidence="4" key="1">
    <citation type="submission" date="2022-07" db="EMBL/GenBank/DDBJ databases">
        <authorList>
            <person name="Macas J."/>
            <person name="Novak P."/>
            <person name="Neumann P."/>
        </authorList>
    </citation>
    <scope>NUCLEOTIDE SEQUENCE</scope>
</reference>
<dbReference type="InterPro" id="IPR057670">
    <property type="entry name" value="SH3_retrovirus"/>
</dbReference>
<keyword evidence="1" id="KW-0064">Aspartyl protease</keyword>
<protein>
    <recommendedName>
        <fullName evidence="3">Integrase catalytic domain-containing protein</fullName>
    </recommendedName>
</protein>
<evidence type="ECO:0000256" key="1">
    <source>
        <dbReference type="ARBA" id="ARBA00022750"/>
    </source>
</evidence>
<evidence type="ECO:0000259" key="3">
    <source>
        <dbReference type="PROSITE" id="PS50994"/>
    </source>
</evidence>
<feature type="region of interest" description="Disordered" evidence="2">
    <location>
        <begin position="534"/>
        <end position="560"/>
    </location>
</feature>
<feature type="domain" description="Integrase catalytic" evidence="3">
    <location>
        <begin position="258"/>
        <end position="431"/>
    </location>
</feature>
<keyword evidence="1" id="KW-0378">Hydrolase</keyword>
<dbReference type="Pfam" id="PF07727">
    <property type="entry name" value="RVT_2"/>
    <property type="match status" value="1"/>
</dbReference>
<dbReference type="InterPro" id="IPR043502">
    <property type="entry name" value="DNA/RNA_pol_sf"/>
</dbReference>
<dbReference type="InterPro" id="IPR054722">
    <property type="entry name" value="PolX-like_BBD"/>
</dbReference>
<proteinExistence type="predicted"/>
<dbReference type="Pfam" id="PF25597">
    <property type="entry name" value="SH3_retrovirus"/>
    <property type="match status" value="1"/>
</dbReference>
<dbReference type="Pfam" id="PF22936">
    <property type="entry name" value="Pol_BBD"/>
    <property type="match status" value="1"/>
</dbReference>
<dbReference type="InterPro" id="IPR001584">
    <property type="entry name" value="Integrase_cat-core"/>
</dbReference>
<name>A0AAV0G5E3_9ASTE</name>
<dbReference type="PROSITE" id="PS50994">
    <property type="entry name" value="INTEGRASE"/>
    <property type="match status" value="1"/>
</dbReference>
<dbReference type="PANTHER" id="PTHR11439:SF462">
    <property type="match status" value="1"/>
</dbReference>
<dbReference type="PANTHER" id="PTHR11439">
    <property type="entry name" value="GAG-POL-RELATED RETROTRANSPOSON"/>
    <property type="match status" value="1"/>
</dbReference>
<dbReference type="InterPro" id="IPR012337">
    <property type="entry name" value="RNaseH-like_sf"/>
</dbReference>
<evidence type="ECO:0000313" key="5">
    <source>
        <dbReference type="Proteomes" id="UP001152523"/>
    </source>
</evidence>
<dbReference type="Gene3D" id="3.30.420.10">
    <property type="entry name" value="Ribonuclease H-like superfamily/Ribonuclease H"/>
    <property type="match status" value="1"/>
</dbReference>
<gene>
    <name evidence="4" type="ORF">CEPIT_LOCUS39911</name>
</gene>
<dbReference type="SUPFAM" id="SSF56672">
    <property type="entry name" value="DNA/RNA polymerases"/>
    <property type="match status" value="1"/>
</dbReference>
<dbReference type="SUPFAM" id="SSF53098">
    <property type="entry name" value="Ribonuclease H-like"/>
    <property type="match status" value="1"/>
</dbReference>
<dbReference type="Pfam" id="PF13976">
    <property type="entry name" value="gag_pre-integrs"/>
    <property type="match status" value="1"/>
</dbReference>
<dbReference type="InterPro" id="IPR025724">
    <property type="entry name" value="GAG-pre-integrase_dom"/>
</dbReference>
<dbReference type="InterPro" id="IPR036397">
    <property type="entry name" value="RNaseH_sf"/>
</dbReference>
<dbReference type="GO" id="GO:0004190">
    <property type="term" value="F:aspartic-type endopeptidase activity"/>
    <property type="evidence" value="ECO:0007669"/>
    <property type="project" value="UniProtKB-KW"/>
</dbReference>
<evidence type="ECO:0000313" key="4">
    <source>
        <dbReference type="EMBL" id="CAH9142455.1"/>
    </source>
</evidence>
<dbReference type="GO" id="GO:0015074">
    <property type="term" value="P:DNA integration"/>
    <property type="evidence" value="ECO:0007669"/>
    <property type="project" value="InterPro"/>
</dbReference>
<sequence>MGDTTSPYYLDSGDQPGNLIAHMIFKGVRTHAVATSLLPAAEGSSSFNTDNIGLANLSNEQVKAVLNLIKEDALTCDRKLGKYSCVKWIIDTGASQHVTGDVTCLVDPVTIPACSVGLSDGRTVSAVLTGRVPLSRELILDHVLYVPGLNCHLISVSQLADQSNCLVTFTNNFCAIQDLRSRNLIGAGERRDVLFYFRGVTTLHTVQTSAFSEFELWHRRMGHPSDRVLKLLPVIASSSSQKRLNKACEVCPQAKQVRDSFPASNNKASRILELIHCDLWGPYKTPSTCDAVYFLTLVDDFSRAVWVYLLRDKKEVHQYFLSFIAMVEKQFSLSVKIVRSDNGTEFKCMQPYFDTHGILFQTSCVHTPQQNGRVERKHRHILNVARALMFQASLPITLWGECVLTTVHLINRTPSGVLGGKTPYELLHGVPPNFSHLRVFGCLCFAHNAYSRGNKFSPRSRRGVFVGYPHGKKGWKIFDWHTGEIFVSRDVIFHEDDFPFSTPMHEPQVVLAPDSTTTPMVVDPDPVVVTPAAAEPPPTAPTNATTVPAQSETESLGRGLRSRRPSILLRDFVTHHVQKLSPSPSATSSVSSSGTPYPIANFIKCDKFFIRHRCFLGAILAGHEPRSFKEAMTDVGWRQAMQSEIQALENNHTWVMEPLPPGKKALGCKWVYKIKYHSDGTVERLKARLVVFGNHQQEGIDYTETFAPVAKMVTVRMFLAVAVAKNWELHQLDVHNAFLHGDLDEEVYMKPPPGFLSSRPGQVCRLKKSLYGLRQAPRCWFAKLTASLKQYGFRQSYSDYSLFTMHQGSAQLYVLIYVDDLIIEGNDCGAISRFKSYLHKCFHMKDLGILKYFLGIEVARSTDGLFLCQRKYTLDIISEAGLLGAKPVAFPIEQNHGLALSQSALLADPESYRRLVGRLIYLSFTRPDLAYVVHILSQFMQAPRQDHWMAALRVVRYLKGSPGQGILFSSICDLTLTGWCDSDWASCPLTRRSLTGWIIFLGYSPISWKTKKQHIVSRSSTEAEYRSMADTTAELKWAKGLLLSLGIDHSSSMSLFCDSRSALHIAHNPVFHERTKHIEVDCHYVRDAIQNGLLVARHVSTTDQLAGIFTKALGKRQFLYLLGKLGIFEPHTPT</sequence>
<dbReference type="InterPro" id="IPR013103">
    <property type="entry name" value="RVT_2"/>
</dbReference>
<organism evidence="4 5">
    <name type="scientific">Cuscuta epithymum</name>
    <dbReference type="NCBI Taxonomy" id="186058"/>
    <lineage>
        <taxon>Eukaryota</taxon>
        <taxon>Viridiplantae</taxon>
        <taxon>Streptophyta</taxon>
        <taxon>Embryophyta</taxon>
        <taxon>Tracheophyta</taxon>
        <taxon>Spermatophyta</taxon>
        <taxon>Magnoliopsida</taxon>
        <taxon>eudicotyledons</taxon>
        <taxon>Gunneridae</taxon>
        <taxon>Pentapetalae</taxon>
        <taxon>asterids</taxon>
        <taxon>lamiids</taxon>
        <taxon>Solanales</taxon>
        <taxon>Convolvulaceae</taxon>
        <taxon>Cuscuteae</taxon>
        <taxon>Cuscuta</taxon>
        <taxon>Cuscuta subgen. Cuscuta</taxon>
    </lineage>
</organism>
<dbReference type="GO" id="GO:0003676">
    <property type="term" value="F:nucleic acid binding"/>
    <property type="evidence" value="ECO:0007669"/>
    <property type="project" value="InterPro"/>
</dbReference>
<evidence type="ECO:0000256" key="2">
    <source>
        <dbReference type="SAM" id="MobiDB-lite"/>
    </source>
</evidence>
<keyword evidence="1" id="KW-0645">Protease</keyword>
<keyword evidence="5" id="KW-1185">Reference proteome</keyword>
<dbReference type="Proteomes" id="UP001152523">
    <property type="component" value="Unassembled WGS sequence"/>
</dbReference>
<dbReference type="AlphaFoldDB" id="A0AAV0G5E3"/>
<dbReference type="EMBL" id="CAMAPF010001041">
    <property type="protein sequence ID" value="CAH9142455.1"/>
    <property type="molecule type" value="Genomic_DNA"/>
</dbReference>
<accession>A0AAV0G5E3</accession>